<comment type="caution">
    <text evidence="1">The sequence shown here is derived from an EMBL/GenBank/DDBJ whole genome shotgun (WGS) entry which is preliminary data.</text>
</comment>
<accession>A0ABU5F2A8</accession>
<gene>
    <name evidence="1" type="ORF">R5W23_002819</name>
</gene>
<dbReference type="EMBL" id="JAXBLV010000196">
    <property type="protein sequence ID" value="MDY3561541.1"/>
    <property type="molecule type" value="Genomic_DNA"/>
</dbReference>
<reference evidence="2" key="1">
    <citation type="journal article" date="2023" name="Mar. Drugs">
        <title>Gemmata algarum, a Novel Planctomycete Isolated from an Algal Mat, Displays Antimicrobial Activity.</title>
        <authorList>
            <person name="Kumar G."/>
            <person name="Kallscheuer N."/>
            <person name="Kashif M."/>
            <person name="Ahamad S."/>
            <person name="Jagadeeshwari U."/>
            <person name="Pannikurungottu S."/>
            <person name="Haufschild T."/>
            <person name="Kabuu M."/>
            <person name="Sasikala C."/>
            <person name="Jogler C."/>
            <person name="Ramana C."/>
        </authorList>
    </citation>
    <scope>NUCLEOTIDE SEQUENCE [LARGE SCALE GENOMIC DNA]</scope>
    <source>
        <strain evidence="2">JC673</strain>
    </source>
</reference>
<proteinExistence type="predicted"/>
<sequence length="100" mass="10731">MPLTHLRDQVRTLADEFVHTAEFTGPRAAANVAALWSLVLLQSFPASPPPCRCLRMLSAARGRPATGADVLQVLSSECYVPPPVAEIIFRTFGGPCLRAG</sequence>
<evidence type="ECO:0000313" key="2">
    <source>
        <dbReference type="Proteomes" id="UP001272242"/>
    </source>
</evidence>
<protein>
    <submittedName>
        <fullName evidence="1">Uncharacterized protein</fullName>
    </submittedName>
</protein>
<name>A0ABU5F2A8_9BACT</name>
<evidence type="ECO:0000313" key="1">
    <source>
        <dbReference type="EMBL" id="MDY3561541.1"/>
    </source>
</evidence>
<dbReference type="Proteomes" id="UP001272242">
    <property type="component" value="Unassembled WGS sequence"/>
</dbReference>
<keyword evidence="2" id="KW-1185">Reference proteome</keyword>
<dbReference type="RefSeq" id="WP_261185718.1">
    <property type="nucleotide sequence ID" value="NZ_JAXBLV010000196.1"/>
</dbReference>
<organism evidence="1 2">
    <name type="scientific">Gemmata algarum</name>
    <dbReference type="NCBI Taxonomy" id="2975278"/>
    <lineage>
        <taxon>Bacteria</taxon>
        <taxon>Pseudomonadati</taxon>
        <taxon>Planctomycetota</taxon>
        <taxon>Planctomycetia</taxon>
        <taxon>Gemmatales</taxon>
        <taxon>Gemmataceae</taxon>
        <taxon>Gemmata</taxon>
    </lineage>
</organism>